<dbReference type="GO" id="GO:0008270">
    <property type="term" value="F:zinc ion binding"/>
    <property type="evidence" value="ECO:0007669"/>
    <property type="project" value="UniProtKB-KW"/>
</dbReference>
<dbReference type="InterPro" id="IPR037274">
    <property type="entry name" value="Znf_CHY_sf"/>
</dbReference>
<evidence type="ECO:0000256" key="2">
    <source>
        <dbReference type="ARBA" id="ARBA00022771"/>
    </source>
</evidence>
<dbReference type="PANTHER" id="PTHR28082">
    <property type="entry name" value="ZINC FINGER PROTEIN"/>
    <property type="match status" value="1"/>
</dbReference>
<dbReference type="Proteomes" id="UP000075288">
    <property type="component" value="Unassembled WGS sequence"/>
</dbReference>
<dbReference type="PATRIC" id="fig|1398.26.peg.444"/>
<proteinExistence type="predicted"/>
<evidence type="ECO:0000313" key="6">
    <source>
        <dbReference type="Proteomes" id="UP000075288"/>
    </source>
</evidence>
<keyword evidence="2" id="KW-0863">Zinc-finger</keyword>
<keyword evidence="3" id="KW-0862">Zinc</keyword>
<accession>A0A150K9M2</accession>
<dbReference type="InterPro" id="IPR052604">
    <property type="entry name" value="Mito_Tim_assembly_helper"/>
</dbReference>
<evidence type="ECO:0000256" key="3">
    <source>
        <dbReference type="ARBA" id="ARBA00022833"/>
    </source>
</evidence>
<dbReference type="Pfam" id="PF05495">
    <property type="entry name" value="zf-CHY"/>
    <property type="match status" value="1"/>
</dbReference>
<dbReference type="AlphaFoldDB" id="A0A150K9M2"/>
<keyword evidence="1" id="KW-0479">Metal-binding</keyword>
<evidence type="ECO:0000256" key="1">
    <source>
        <dbReference type="ARBA" id="ARBA00022723"/>
    </source>
</evidence>
<name>A0A150K9M2_HEYCO</name>
<dbReference type="InterPro" id="IPR008913">
    <property type="entry name" value="Znf_CHY"/>
</dbReference>
<dbReference type="PROSITE" id="PS51266">
    <property type="entry name" value="ZF_CHY"/>
    <property type="match status" value="1"/>
</dbReference>
<evidence type="ECO:0000313" key="5">
    <source>
        <dbReference type="EMBL" id="KYC66299.1"/>
    </source>
</evidence>
<comment type="caution">
    <text evidence="5">The sequence shown here is derived from an EMBL/GenBank/DDBJ whole genome shotgun (WGS) entry which is preliminary data.</text>
</comment>
<dbReference type="EMBL" id="LQYG01000009">
    <property type="protein sequence ID" value="KYC66299.1"/>
    <property type="molecule type" value="Genomic_DNA"/>
</dbReference>
<evidence type="ECO:0000259" key="4">
    <source>
        <dbReference type="PROSITE" id="PS51266"/>
    </source>
</evidence>
<sequence length="174" mass="19612">MPKLSASLPNLGILLIQQALNSPFPAAGLPAFFCARFIDVKAKFLYVKNKEKISKGAFPMKVYGPVVDDETRCIHYASPLDVVAIRFKCCGKYYPCYQCHEEAEAHPIERWEKREWDTKAVLCGVCKHEMTIREYMGASACPHCGAPFNPGCAAHYPLYFQIDRDKPACQKFSP</sequence>
<gene>
    <name evidence="5" type="ORF">B4098_3296</name>
</gene>
<dbReference type="SUPFAM" id="SSF161219">
    <property type="entry name" value="CHY zinc finger-like"/>
    <property type="match status" value="1"/>
</dbReference>
<dbReference type="GO" id="GO:0045041">
    <property type="term" value="P:protein import into mitochondrial intermembrane space"/>
    <property type="evidence" value="ECO:0007669"/>
    <property type="project" value="TreeGrafter"/>
</dbReference>
<organism evidence="5 6">
    <name type="scientific">Heyndrickxia coagulans</name>
    <name type="common">Weizmannia coagulans</name>
    <dbReference type="NCBI Taxonomy" id="1398"/>
    <lineage>
        <taxon>Bacteria</taxon>
        <taxon>Bacillati</taxon>
        <taxon>Bacillota</taxon>
        <taxon>Bacilli</taxon>
        <taxon>Bacillales</taxon>
        <taxon>Bacillaceae</taxon>
        <taxon>Heyndrickxia</taxon>
    </lineage>
</organism>
<feature type="domain" description="CHY-type" evidence="4">
    <location>
        <begin position="66"/>
        <end position="146"/>
    </location>
</feature>
<dbReference type="PANTHER" id="PTHR28082:SF1">
    <property type="entry name" value="HELPER OF TIM PROTEIN 13"/>
    <property type="match status" value="1"/>
</dbReference>
<reference evidence="5 6" key="1">
    <citation type="submission" date="2016-01" db="EMBL/GenBank/DDBJ databases">
        <title>Genome Sequences of Twelve Sporeforming Bacillus Species Isolated from Foods.</title>
        <authorList>
            <person name="Berendsen E.M."/>
            <person name="Wells-Bennik M.H."/>
            <person name="Krawcyk A.O."/>
            <person name="De Jong A."/>
            <person name="Holsappel S."/>
            <person name="Eijlander R.T."/>
            <person name="Kuipers O.P."/>
        </authorList>
    </citation>
    <scope>NUCLEOTIDE SEQUENCE [LARGE SCALE GENOMIC DNA]</scope>
    <source>
        <strain evidence="5 6">B4098</strain>
    </source>
</reference>
<protein>
    <recommendedName>
        <fullName evidence="4">CHY-type domain-containing protein</fullName>
    </recommendedName>
</protein>